<dbReference type="EMBL" id="JASBWT010000014">
    <property type="protein sequence ID" value="KAJ9098659.1"/>
    <property type="molecule type" value="Genomic_DNA"/>
</dbReference>
<organism evidence="1 2">
    <name type="scientific">Naganishia friedmannii</name>
    <dbReference type="NCBI Taxonomy" id="89922"/>
    <lineage>
        <taxon>Eukaryota</taxon>
        <taxon>Fungi</taxon>
        <taxon>Dikarya</taxon>
        <taxon>Basidiomycota</taxon>
        <taxon>Agaricomycotina</taxon>
        <taxon>Tremellomycetes</taxon>
        <taxon>Filobasidiales</taxon>
        <taxon>Filobasidiaceae</taxon>
        <taxon>Naganishia</taxon>
    </lineage>
</organism>
<evidence type="ECO:0000313" key="1">
    <source>
        <dbReference type="EMBL" id="KAJ9098659.1"/>
    </source>
</evidence>
<protein>
    <submittedName>
        <fullName evidence="1">Uncharacterized protein</fullName>
    </submittedName>
</protein>
<comment type="caution">
    <text evidence="1">The sequence shown here is derived from an EMBL/GenBank/DDBJ whole genome shotgun (WGS) entry which is preliminary data.</text>
</comment>
<evidence type="ECO:0000313" key="2">
    <source>
        <dbReference type="Proteomes" id="UP001227268"/>
    </source>
</evidence>
<name>A0ACC2VHL5_9TREE</name>
<sequence length="284" mass="29673">MTDDQDGFTTSCPAGTVCQWNLGNNPCVRPEEAGTVAAPQDSATSSQAIPENPVDSSAAPTKAAHNEEHNAPSATPTETQAPNLPAAILKLPTSSNPVEAPSPAKNPAPSTSATTEASAEASSTSMEQPSSTGQAAVASLSDPGVDGYATFHPAGDGDSTACGDVFGDYGHNKEAYYVAVSTSFWVMNGPSDNPNKDPICSHKNIIATYEGRSVTFAVRDKCMGCEPDHIDMAPEGFMQLFGLDKAEGTFGTKSTETSLGRNKPFSWKFVDAQPRRELVLPKAT</sequence>
<proteinExistence type="predicted"/>
<reference evidence="1" key="1">
    <citation type="submission" date="2023-04" db="EMBL/GenBank/DDBJ databases">
        <title>Draft Genome sequencing of Naganishia species isolated from polar environments using Oxford Nanopore Technology.</title>
        <authorList>
            <person name="Leo P."/>
            <person name="Venkateswaran K."/>
        </authorList>
    </citation>
    <scope>NUCLEOTIDE SEQUENCE</scope>
    <source>
        <strain evidence="1">MNA-CCFEE 5423</strain>
    </source>
</reference>
<accession>A0ACC2VHL5</accession>
<keyword evidence="2" id="KW-1185">Reference proteome</keyword>
<gene>
    <name evidence="1" type="ORF">QFC21_004307</name>
</gene>
<dbReference type="Proteomes" id="UP001227268">
    <property type="component" value="Unassembled WGS sequence"/>
</dbReference>